<organism evidence="1 2">
    <name type="scientific">Thiomicrorhabdus marina</name>
    <dbReference type="NCBI Taxonomy" id="2818442"/>
    <lineage>
        <taxon>Bacteria</taxon>
        <taxon>Pseudomonadati</taxon>
        <taxon>Pseudomonadota</taxon>
        <taxon>Gammaproteobacteria</taxon>
        <taxon>Thiotrichales</taxon>
        <taxon>Piscirickettsiaceae</taxon>
        <taxon>Thiomicrorhabdus</taxon>
    </lineage>
</organism>
<comment type="caution">
    <text evidence="1">The sequence shown here is derived from an EMBL/GenBank/DDBJ whole genome shotgun (WGS) entry which is preliminary data.</text>
</comment>
<proteinExistence type="predicted"/>
<dbReference type="EMBL" id="JAGETV010000002">
    <property type="protein sequence ID" value="MBO1926185.1"/>
    <property type="molecule type" value="Genomic_DNA"/>
</dbReference>
<dbReference type="Proteomes" id="UP000664835">
    <property type="component" value="Unassembled WGS sequence"/>
</dbReference>
<name>A0ABS3Q2Z9_9GAMM</name>
<keyword evidence="2" id="KW-1185">Reference proteome</keyword>
<protein>
    <recommendedName>
        <fullName evidence="3">PilZ domain-containing protein</fullName>
    </recommendedName>
</protein>
<evidence type="ECO:0008006" key="3">
    <source>
        <dbReference type="Google" id="ProtNLM"/>
    </source>
</evidence>
<gene>
    <name evidence="1" type="ORF">J3998_01240</name>
</gene>
<reference evidence="1 2" key="1">
    <citation type="submission" date="2021-03" db="EMBL/GenBank/DDBJ databases">
        <title>Thiomicrorhabdus sp.nov.,novel sulfur-oxidizing bacteria isolated from coastal sediment.</title>
        <authorList>
            <person name="Liu X."/>
        </authorList>
    </citation>
    <scope>NUCLEOTIDE SEQUENCE [LARGE SCALE GENOMIC DNA]</scope>
    <source>
        <strain evidence="1 2">6S2-11</strain>
    </source>
</reference>
<evidence type="ECO:0000313" key="1">
    <source>
        <dbReference type="EMBL" id="MBO1926185.1"/>
    </source>
</evidence>
<evidence type="ECO:0000313" key="2">
    <source>
        <dbReference type="Proteomes" id="UP000664835"/>
    </source>
</evidence>
<sequence>MNRFTQGNSRRYFRYSIQCKYFVSPELLESTTDLYSNGIDYFNRATEDNILHLKTQVMHKLHRLRAHQQIFLRIVSDIFEKFDMVMGYLRMLNRGEEIASRKIYWQNQQYLLSGFKGLQTLQEEAPKTYELLLQIEKQFIRYTEMIQETVDNSTSTRLHICDYPEAFRFKPQIREKFLHSGEAVNNSDLLQMILSLEQLFEKGFEPFTNLATDYLLYQKHESWIKRDLNLSACGLRFADTRLYPNLTRADVKLSLENSYAEIIELDGKIVRSRYLAQQSLNETAVDFYFPKSKDQQELLAYLHRLETNESMQRWNYAGNQ</sequence>
<dbReference type="RefSeq" id="WP_208146658.1">
    <property type="nucleotide sequence ID" value="NZ_JAGETV010000002.1"/>
</dbReference>
<accession>A0ABS3Q2Z9</accession>